<dbReference type="AlphaFoldDB" id="A0A8J5R0M6"/>
<keyword evidence="3" id="KW-1185">Reference proteome</keyword>
<reference evidence="2" key="2">
    <citation type="submission" date="2021-02" db="EMBL/GenBank/DDBJ databases">
        <authorList>
            <person name="Kimball J.A."/>
            <person name="Haas M.W."/>
            <person name="Macchietto M."/>
            <person name="Kono T."/>
            <person name="Duquette J."/>
            <person name="Shao M."/>
        </authorList>
    </citation>
    <scope>NUCLEOTIDE SEQUENCE</scope>
    <source>
        <tissue evidence="2">Fresh leaf tissue</tissue>
    </source>
</reference>
<protein>
    <submittedName>
        <fullName evidence="2">Uncharacterized protein</fullName>
    </submittedName>
</protein>
<name>A0A8J5R0M6_ZIZPA</name>
<dbReference type="EMBL" id="JAAALK010000290">
    <property type="protein sequence ID" value="KAG8048140.1"/>
    <property type="molecule type" value="Genomic_DNA"/>
</dbReference>
<evidence type="ECO:0000256" key="1">
    <source>
        <dbReference type="SAM" id="MobiDB-lite"/>
    </source>
</evidence>
<accession>A0A8J5R0M6</accession>
<feature type="region of interest" description="Disordered" evidence="1">
    <location>
        <begin position="51"/>
        <end position="101"/>
    </location>
</feature>
<evidence type="ECO:0000313" key="3">
    <source>
        <dbReference type="Proteomes" id="UP000729402"/>
    </source>
</evidence>
<gene>
    <name evidence="2" type="ORF">GUJ93_ZPchr0008g12622</name>
</gene>
<organism evidence="2 3">
    <name type="scientific">Zizania palustris</name>
    <name type="common">Northern wild rice</name>
    <dbReference type="NCBI Taxonomy" id="103762"/>
    <lineage>
        <taxon>Eukaryota</taxon>
        <taxon>Viridiplantae</taxon>
        <taxon>Streptophyta</taxon>
        <taxon>Embryophyta</taxon>
        <taxon>Tracheophyta</taxon>
        <taxon>Spermatophyta</taxon>
        <taxon>Magnoliopsida</taxon>
        <taxon>Liliopsida</taxon>
        <taxon>Poales</taxon>
        <taxon>Poaceae</taxon>
        <taxon>BOP clade</taxon>
        <taxon>Oryzoideae</taxon>
        <taxon>Oryzeae</taxon>
        <taxon>Zizaniinae</taxon>
        <taxon>Zizania</taxon>
    </lineage>
</organism>
<dbReference type="Proteomes" id="UP000729402">
    <property type="component" value="Unassembled WGS sequence"/>
</dbReference>
<proteinExistence type="predicted"/>
<evidence type="ECO:0000313" key="2">
    <source>
        <dbReference type="EMBL" id="KAG8048140.1"/>
    </source>
</evidence>
<comment type="caution">
    <text evidence="2">The sequence shown here is derived from an EMBL/GenBank/DDBJ whole genome shotgun (WGS) entry which is preliminary data.</text>
</comment>
<sequence length="146" mass="15680">MAPPKIEPTNSGSSDSTSSGVCEVCKCGKHKVHDGIVCSCLAKKVILIMDSDSEDDSRSPQPDRVSVGRQKNDETTGGRGKHAEASGGKGKHVEQCGSKRRKEARSSFYANFIFLSSNSIIDNKLFSLSPPRVFSCSGTWRAVQTA</sequence>
<feature type="compositionally biased region" description="Basic and acidic residues" evidence="1">
    <location>
        <begin position="70"/>
        <end position="84"/>
    </location>
</feature>
<reference evidence="2" key="1">
    <citation type="journal article" date="2021" name="bioRxiv">
        <title>Whole Genome Assembly and Annotation of Northern Wild Rice, Zizania palustris L., Supports a Whole Genome Duplication in the Zizania Genus.</title>
        <authorList>
            <person name="Haas M."/>
            <person name="Kono T."/>
            <person name="Macchietto M."/>
            <person name="Millas R."/>
            <person name="McGilp L."/>
            <person name="Shao M."/>
            <person name="Duquette J."/>
            <person name="Hirsch C.N."/>
            <person name="Kimball J."/>
        </authorList>
    </citation>
    <scope>NUCLEOTIDE SEQUENCE</scope>
    <source>
        <tissue evidence="2">Fresh leaf tissue</tissue>
    </source>
</reference>